<reference evidence="2" key="1">
    <citation type="submission" date="2022-07" db="EMBL/GenBank/DDBJ databases">
        <authorList>
            <person name="Macas J."/>
            <person name="Novak P."/>
            <person name="Neumann P."/>
        </authorList>
    </citation>
    <scope>NUCLEOTIDE SEQUENCE</scope>
</reference>
<feature type="region of interest" description="Disordered" evidence="1">
    <location>
        <begin position="70"/>
        <end position="406"/>
    </location>
</feature>
<evidence type="ECO:0008006" key="4">
    <source>
        <dbReference type="Google" id="ProtNLM"/>
    </source>
</evidence>
<dbReference type="GO" id="GO:0003743">
    <property type="term" value="F:translation initiation factor activity"/>
    <property type="evidence" value="ECO:0007669"/>
    <property type="project" value="InterPro"/>
</dbReference>
<dbReference type="PANTHER" id="PTHR32091">
    <property type="entry name" value="EUKARYOTIC TRANSLATION INITIATION FACTOR 4B"/>
    <property type="match status" value="1"/>
</dbReference>
<dbReference type="Proteomes" id="UP001152484">
    <property type="component" value="Unassembled WGS sequence"/>
</dbReference>
<organism evidence="2 3">
    <name type="scientific">Cuscuta europaea</name>
    <name type="common">European dodder</name>
    <dbReference type="NCBI Taxonomy" id="41803"/>
    <lineage>
        <taxon>Eukaryota</taxon>
        <taxon>Viridiplantae</taxon>
        <taxon>Streptophyta</taxon>
        <taxon>Embryophyta</taxon>
        <taxon>Tracheophyta</taxon>
        <taxon>Spermatophyta</taxon>
        <taxon>Magnoliopsida</taxon>
        <taxon>eudicotyledons</taxon>
        <taxon>Gunneridae</taxon>
        <taxon>Pentapetalae</taxon>
        <taxon>asterids</taxon>
        <taxon>lamiids</taxon>
        <taxon>Solanales</taxon>
        <taxon>Convolvulaceae</taxon>
        <taxon>Cuscuteae</taxon>
        <taxon>Cuscuta</taxon>
        <taxon>Cuscuta subgen. Cuscuta</taxon>
    </lineage>
</organism>
<feature type="compositionally biased region" description="Basic and acidic residues" evidence="1">
    <location>
        <begin position="85"/>
        <end position="108"/>
    </location>
</feature>
<dbReference type="Pfam" id="PF06273">
    <property type="entry name" value="eIF-4B"/>
    <property type="match status" value="1"/>
</dbReference>
<name>A0A9P0YLT6_CUSEU</name>
<dbReference type="EMBL" id="CAMAPE010000005">
    <property type="protein sequence ID" value="CAH9068316.1"/>
    <property type="molecule type" value="Genomic_DNA"/>
</dbReference>
<feature type="compositionally biased region" description="Basic and acidic residues" evidence="1">
    <location>
        <begin position="122"/>
        <end position="144"/>
    </location>
</feature>
<dbReference type="PANTHER" id="PTHR32091:SF17">
    <property type="entry name" value="EUKARYOTIC TRANSLATION INITIATION FACTOR 4B3"/>
    <property type="match status" value="1"/>
</dbReference>
<sequence length="406" mass="44898">MAATVSPWTKPGDWALDSEENDAELLLQAKQDLINKAGNGSALSDFPSLATAAATKTKKKKPQTLSLQEFSAYGSGKQTQSVGLTHEEIKALPTGPRERTAEELDRSRLGGGFRSYGSSYDRPARDEPRRQRESDRDFGPSRADETDDWGAGKKFTAGNGFERRDRGEKIGFFSDSQSRADGSDNWGANKSFLPSEGRRFDRRGSFESNGGGSDHSDNWAKKKEEEGWRFKSEGSAFDSLRDRRRGTNDNDSDHWGKKVEEGSGGNVRPRLNLQPRTLPVAEGQQNGNATSAKPKGGSNPFGEARPREEVLKEKGHDWKEIDQKLESLKVNEVADPSLSRKKSFGSSSGRSYSPEGRIEKSWRRSEVVDDARPSSGNGNVDKSVEEAGDAEHERSEPFIEQQNEQH</sequence>
<feature type="compositionally biased region" description="Basic and acidic residues" evidence="1">
    <location>
        <begin position="356"/>
        <end position="372"/>
    </location>
</feature>
<feature type="compositionally biased region" description="Basic and acidic residues" evidence="1">
    <location>
        <begin position="382"/>
        <end position="406"/>
    </location>
</feature>
<feature type="compositionally biased region" description="Basic and acidic residues" evidence="1">
    <location>
        <begin position="239"/>
        <end position="261"/>
    </location>
</feature>
<accession>A0A9P0YLT6</accession>
<feature type="compositionally biased region" description="Basic and acidic residues" evidence="1">
    <location>
        <begin position="304"/>
        <end position="329"/>
    </location>
</feature>
<keyword evidence="3" id="KW-1185">Reference proteome</keyword>
<dbReference type="AlphaFoldDB" id="A0A9P0YLT6"/>
<feature type="compositionally biased region" description="Low complexity" evidence="1">
    <location>
        <begin position="344"/>
        <end position="353"/>
    </location>
</feature>
<comment type="caution">
    <text evidence="2">The sequence shown here is derived from an EMBL/GenBank/DDBJ whole genome shotgun (WGS) entry which is preliminary data.</text>
</comment>
<feature type="compositionally biased region" description="Basic and acidic residues" evidence="1">
    <location>
        <begin position="214"/>
        <end position="232"/>
    </location>
</feature>
<gene>
    <name evidence="2" type="ORF">CEURO_LOCUS2795</name>
</gene>
<dbReference type="InterPro" id="IPR010433">
    <property type="entry name" value="EIF-4B_pln"/>
</dbReference>
<evidence type="ECO:0000256" key="1">
    <source>
        <dbReference type="SAM" id="MobiDB-lite"/>
    </source>
</evidence>
<evidence type="ECO:0000313" key="3">
    <source>
        <dbReference type="Proteomes" id="UP001152484"/>
    </source>
</evidence>
<dbReference type="OrthoDB" id="48651at2759"/>
<dbReference type="GO" id="GO:0003729">
    <property type="term" value="F:mRNA binding"/>
    <property type="evidence" value="ECO:0007669"/>
    <property type="project" value="TreeGrafter"/>
</dbReference>
<feature type="compositionally biased region" description="Basic and acidic residues" evidence="1">
    <location>
        <begin position="196"/>
        <end position="205"/>
    </location>
</feature>
<evidence type="ECO:0000313" key="2">
    <source>
        <dbReference type="EMBL" id="CAH9068316.1"/>
    </source>
</evidence>
<proteinExistence type="predicted"/>
<protein>
    <recommendedName>
        <fullName evidence="4">Eukaryotic translation initiation factor 4B3-like</fullName>
    </recommendedName>
</protein>